<gene>
    <name evidence="10" type="ORF">GHT06_014517</name>
</gene>
<dbReference type="GO" id="GO:0015254">
    <property type="term" value="F:glycerol channel activity"/>
    <property type="evidence" value="ECO:0007669"/>
    <property type="project" value="TreeGrafter"/>
</dbReference>
<evidence type="ECO:0000256" key="4">
    <source>
        <dbReference type="ARBA" id="ARBA00022692"/>
    </source>
</evidence>
<feature type="transmembrane region" description="Helical" evidence="9">
    <location>
        <begin position="301"/>
        <end position="320"/>
    </location>
</feature>
<keyword evidence="4 8" id="KW-0812">Transmembrane</keyword>
<dbReference type="InterPro" id="IPR022357">
    <property type="entry name" value="MIP_CS"/>
</dbReference>
<evidence type="ECO:0008006" key="12">
    <source>
        <dbReference type="Google" id="ProtNLM"/>
    </source>
</evidence>
<dbReference type="NCBIfam" id="TIGR00861">
    <property type="entry name" value="MIP"/>
    <property type="match status" value="1"/>
</dbReference>
<evidence type="ECO:0000256" key="9">
    <source>
        <dbReference type="SAM" id="Phobius"/>
    </source>
</evidence>
<dbReference type="Pfam" id="PF00230">
    <property type="entry name" value="MIP"/>
    <property type="match status" value="1"/>
</dbReference>
<comment type="similarity">
    <text evidence="2 8">Belongs to the MIP/aquaporin (TC 1.A.8) family.</text>
</comment>
<dbReference type="PROSITE" id="PS00221">
    <property type="entry name" value="MIP"/>
    <property type="match status" value="1"/>
</dbReference>
<protein>
    <recommendedName>
        <fullName evidence="12">Aquaporin</fullName>
    </recommendedName>
</protein>
<evidence type="ECO:0000256" key="5">
    <source>
        <dbReference type="ARBA" id="ARBA00022989"/>
    </source>
</evidence>
<feature type="transmembrane region" description="Helical" evidence="9">
    <location>
        <begin position="155"/>
        <end position="176"/>
    </location>
</feature>
<dbReference type="SUPFAM" id="SSF81338">
    <property type="entry name" value="Aquaporin-like"/>
    <property type="match status" value="1"/>
</dbReference>
<dbReference type="Gene3D" id="1.20.1080.10">
    <property type="entry name" value="Glycerol uptake facilitator protein"/>
    <property type="match status" value="1"/>
</dbReference>
<sequence>MCASHFFSVVCLGKMESSRKKLQVIAFSEVHGNRRKKTICKRLYEFALAYCCEMANDQQRGDKLTPNCNFPSLARAVLAEFIGTFILVTIGSGSVAQSQLTNGKKGDYFTINWGWALGCSLGILVASKASGGHLNPAVTMALAVAKDFSWKRLPAYWLAQYSGALVASGTVLGIYYEAIADKKVDGEFRINANSSDPEPGSAAIFANYPTPYSSVVTGLMEEILSTMIFMLIICVVTNSKYSKVPNFLQPLYIGFTLLAIGVAYGSNGGYALNPARDLAPRLVSYFGGWGPRVFSFRGYNWFWIFLVGPHVGALLGVGIFHSVFLRLEQSAVGTDGTTDSQLPMVDYEYAMTNVPDNKSSVIKVTRRQSHEEYIGCSIVTPM</sequence>
<feature type="transmembrane region" description="Helical" evidence="9">
    <location>
        <begin position="251"/>
        <end position="272"/>
    </location>
</feature>
<feature type="transmembrane region" description="Helical" evidence="9">
    <location>
        <begin position="108"/>
        <end position="126"/>
    </location>
</feature>
<dbReference type="AlphaFoldDB" id="A0AAD5KR24"/>
<reference evidence="10 11" key="1">
    <citation type="submission" date="2022-05" db="EMBL/GenBank/DDBJ databases">
        <title>A multi-omics perspective on studying reproductive biology in Daphnia sinensis.</title>
        <authorList>
            <person name="Jia J."/>
        </authorList>
    </citation>
    <scope>NUCLEOTIDE SEQUENCE [LARGE SCALE GENOMIC DNA]</scope>
    <source>
        <strain evidence="10 11">WSL</strain>
    </source>
</reference>
<evidence type="ECO:0000313" key="11">
    <source>
        <dbReference type="Proteomes" id="UP000820818"/>
    </source>
</evidence>
<keyword evidence="5 9" id="KW-1133">Transmembrane helix</keyword>
<dbReference type="EMBL" id="WJBH02000005">
    <property type="protein sequence ID" value="KAI9557769.1"/>
    <property type="molecule type" value="Genomic_DNA"/>
</dbReference>
<evidence type="ECO:0000256" key="6">
    <source>
        <dbReference type="ARBA" id="ARBA00023136"/>
    </source>
</evidence>
<evidence type="ECO:0000256" key="2">
    <source>
        <dbReference type="ARBA" id="ARBA00006175"/>
    </source>
</evidence>
<name>A0AAD5KR24_9CRUS</name>
<organism evidence="10 11">
    <name type="scientific">Daphnia sinensis</name>
    <dbReference type="NCBI Taxonomy" id="1820382"/>
    <lineage>
        <taxon>Eukaryota</taxon>
        <taxon>Metazoa</taxon>
        <taxon>Ecdysozoa</taxon>
        <taxon>Arthropoda</taxon>
        <taxon>Crustacea</taxon>
        <taxon>Branchiopoda</taxon>
        <taxon>Diplostraca</taxon>
        <taxon>Cladocera</taxon>
        <taxon>Anomopoda</taxon>
        <taxon>Daphniidae</taxon>
        <taxon>Daphnia</taxon>
        <taxon>Daphnia similis group</taxon>
    </lineage>
</organism>
<dbReference type="PANTHER" id="PTHR43829">
    <property type="entry name" value="AQUAPORIN OR AQUAGLYCEROPORIN RELATED"/>
    <property type="match status" value="1"/>
</dbReference>
<evidence type="ECO:0000256" key="1">
    <source>
        <dbReference type="ARBA" id="ARBA00004141"/>
    </source>
</evidence>
<evidence type="ECO:0000256" key="3">
    <source>
        <dbReference type="ARBA" id="ARBA00022448"/>
    </source>
</evidence>
<comment type="subcellular location">
    <subcellularLocation>
        <location evidence="1">Membrane</location>
        <topology evidence="1">Multi-pass membrane protein</topology>
    </subcellularLocation>
</comment>
<evidence type="ECO:0000256" key="7">
    <source>
        <dbReference type="ARBA" id="ARBA00045280"/>
    </source>
</evidence>
<dbReference type="Proteomes" id="UP000820818">
    <property type="component" value="Linkage Group LG5"/>
</dbReference>
<comment type="function">
    <text evidence="7">Aquaglyceroporin that may modulate the water content and osmolytes during anhydrobiosis.</text>
</comment>
<feature type="transmembrane region" description="Helical" evidence="9">
    <location>
        <begin position="73"/>
        <end position="96"/>
    </location>
</feature>
<dbReference type="InterPro" id="IPR023271">
    <property type="entry name" value="Aquaporin-like"/>
</dbReference>
<dbReference type="InterPro" id="IPR000425">
    <property type="entry name" value="MIP"/>
</dbReference>
<dbReference type="InterPro" id="IPR050363">
    <property type="entry name" value="MIP/Aquaporin"/>
</dbReference>
<keyword evidence="6 9" id="KW-0472">Membrane</keyword>
<dbReference type="GO" id="GO:0016323">
    <property type="term" value="C:basolateral plasma membrane"/>
    <property type="evidence" value="ECO:0007669"/>
    <property type="project" value="TreeGrafter"/>
</dbReference>
<keyword evidence="3 8" id="KW-0813">Transport</keyword>
<comment type="caution">
    <text evidence="10">The sequence shown here is derived from an EMBL/GenBank/DDBJ whole genome shotgun (WGS) entry which is preliminary data.</text>
</comment>
<evidence type="ECO:0000256" key="8">
    <source>
        <dbReference type="RuleBase" id="RU000477"/>
    </source>
</evidence>
<dbReference type="GO" id="GO:0015250">
    <property type="term" value="F:water channel activity"/>
    <property type="evidence" value="ECO:0007669"/>
    <property type="project" value="TreeGrafter"/>
</dbReference>
<accession>A0AAD5KR24</accession>
<dbReference type="PRINTS" id="PR00783">
    <property type="entry name" value="MINTRINSICP"/>
</dbReference>
<proteinExistence type="inferred from homology"/>
<feature type="transmembrane region" description="Helical" evidence="9">
    <location>
        <begin position="223"/>
        <end position="239"/>
    </location>
</feature>
<evidence type="ECO:0000313" key="10">
    <source>
        <dbReference type="EMBL" id="KAI9557769.1"/>
    </source>
</evidence>
<dbReference type="CDD" id="cd00333">
    <property type="entry name" value="MIP"/>
    <property type="match status" value="1"/>
</dbReference>
<dbReference type="PANTHER" id="PTHR43829:SF9">
    <property type="entry name" value="AQUAPORIN-9"/>
    <property type="match status" value="1"/>
</dbReference>
<keyword evidence="11" id="KW-1185">Reference proteome</keyword>